<protein>
    <submittedName>
        <fullName evidence="2">CotH kinase family protein</fullName>
    </submittedName>
</protein>
<keyword evidence="3" id="KW-1185">Reference proteome</keyword>
<sequence length="529" mass="55663">MHGVSRRAALAALMVLATACGDNRPEGWSDETHGKNAEPSFETVFPADKVQRLDIVIAAADWQAMQDDMTGMLGAFGAGGGVGGMPGGGGGGGMPGGGGPPAELTAACEGKAAGDACSATFNGSTFTSTCGAAPDGALLCRPQGGPGGGAPGGGGGGAPGGGGGGAADLIPETPVYVPSTVNFTGKTWWNVGIRYKGNSTLSGGWRSGIGKLPFRLNFDKFEDEHPEIEGQHFYGFSKLSLSSNQGDASYIRDHVASSTFRAAGVPAAHTGFMAVYVDHGDGPEYFGLYTVAEDPQDSLLDTHFGNHKGALYEADGTGATWGTFDSASFEAQSDAAELGWESVEAAIAALHSDRSDAAAWRARLEGTLDVDGFLQWLATNTVLANWDSYGRMAHNYYLYADPNDGNRLHWITWDHNLSMSAGQSLSLTLAEVNESWPLIRYLMDDPVYKAKYEQYVRESIQGPLAASAMKERMQQAHTLIAPYVVGENAERQGFTYSSAQQFQDALTGTSGLLQFAEQREAAVRTTFGE</sequence>
<keyword evidence="2" id="KW-0808">Transferase</keyword>
<dbReference type="RefSeq" id="WP_321548006.1">
    <property type="nucleotide sequence ID" value="NZ_JAXIVS010000007.1"/>
</dbReference>
<name>A0ABU5H7L4_9BACT</name>
<dbReference type="InterPro" id="IPR014867">
    <property type="entry name" value="Spore_coat_CotH_CotH2/3/7"/>
</dbReference>
<evidence type="ECO:0000313" key="3">
    <source>
        <dbReference type="Proteomes" id="UP001291309"/>
    </source>
</evidence>
<keyword evidence="2" id="KW-0418">Kinase</keyword>
<gene>
    <name evidence="2" type="ORF">SYV04_23035</name>
</gene>
<dbReference type="Proteomes" id="UP001291309">
    <property type="component" value="Unassembled WGS sequence"/>
</dbReference>
<accession>A0ABU5H7L4</accession>
<feature type="region of interest" description="Disordered" evidence="1">
    <location>
        <begin position="142"/>
        <end position="166"/>
    </location>
</feature>
<feature type="compositionally biased region" description="Gly residues" evidence="1">
    <location>
        <begin position="144"/>
        <end position="166"/>
    </location>
</feature>
<dbReference type="PANTHER" id="PTHR40050:SF1">
    <property type="entry name" value="INNER SPORE COAT PROTEIN H"/>
    <property type="match status" value="1"/>
</dbReference>
<dbReference type="PROSITE" id="PS51257">
    <property type="entry name" value="PROKAR_LIPOPROTEIN"/>
    <property type="match status" value="1"/>
</dbReference>
<dbReference type="Pfam" id="PF08757">
    <property type="entry name" value="CotH"/>
    <property type="match status" value="1"/>
</dbReference>
<evidence type="ECO:0000313" key="2">
    <source>
        <dbReference type="EMBL" id="MDY7229286.1"/>
    </source>
</evidence>
<proteinExistence type="predicted"/>
<dbReference type="PANTHER" id="PTHR40050">
    <property type="entry name" value="INNER SPORE COAT PROTEIN H"/>
    <property type="match status" value="1"/>
</dbReference>
<dbReference type="GO" id="GO:0016301">
    <property type="term" value="F:kinase activity"/>
    <property type="evidence" value="ECO:0007669"/>
    <property type="project" value="UniProtKB-KW"/>
</dbReference>
<organism evidence="2 3">
    <name type="scientific">Hyalangium rubrum</name>
    <dbReference type="NCBI Taxonomy" id="3103134"/>
    <lineage>
        <taxon>Bacteria</taxon>
        <taxon>Pseudomonadati</taxon>
        <taxon>Myxococcota</taxon>
        <taxon>Myxococcia</taxon>
        <taxon>Myxococcales</taxon>
        <taxon>Cystobacterineae</taxon>
        <taxon>Archangiaceae</taxon>
        <taxon>Hyalangium</taxon>
    </lineage>
</organism>
<dbReference type="EMBL" id="JAXIVS010000007">
    <property type="protein sequence ID" value="MDY7229286.1"/>
    <property type="molecule type" value="Genomic_DNA"/>
</dbReference>
<evidence type="ECO:0000256" key="1">
    <source>
        <dbReference type="SAM" id="MobiDB-lite"/>
    </source>
</evidence>
<comment type="caution">
    <text evidence="2">The sequence shown here is derived from an EMBL/GenBank/DDBJ whole genome shotgun (WGS) entry which is preliminary data.</text>
</comment>
<reference evidence="2 3" key="1">
    <citation type="submission" date="2023-12" db="EMBL/GenBank/DDBJ databases">
        <title>the genome sequence of Hyalangium sp. s54d21.</title>
        <authorList>
            <person name="Zhang X."/>
        </authorList>
    </citation>
    <scope>NUCLEOTIDE SEQUENCE [LARGE SCALE GENOMIC DNA]</scope>
    <source>
        <strain evidence="3">s54d21</strain>
    </source>
</reference>